<protein>
    <submittedName>
        <fullName evidence="3">Enolase C-terminal domain-like protein</fullName>
    </submittedName>
</protein>
<reference evidence="4" key="1">
    <citation type="journal article" date="2019" name="Int. J. Syst. Evol. Microbiol.">
        <title>The Global Catalogue of Microorganisms (GCM) 10K type strain sequencing project: providing services to taxonomists for standard genome sequencing and annotation.</title>
        <authorList>
            <consortium name="The Broad Institute Genomics Platform"/>
            <consortium name="The Broad Institute Genome Sequencing Center for Infectious Disease"/>
            <person name="Wu L."/>
            <person name="Ma J."/>
        </authorList>
    </citation>
    <scope>NUCLEOTIDE SEQUENCE [LARGE SCALE GENOMIC DNA]</scope>
    <source>
        <strain evidence="4">TISTR 1827</strain>
    </source>
</reference>
<dbReference type="InterPro" id="IPR036849">
    <property type="entry name" value="Enolase-like_C_sf"/>
</dbReference>
<dbReference type="PANTHER" id="PTHR48080">
    <property type="entry name" value="D-GALACTONATE DEHYDRATASE-RELATED"/>
    <property type="match status" value="1"/>
</dbReference>
<dbReference type="Gene3D" id="3.20.20.120">
    <property type="entry name" value="Enolase-like C-terminal domain"/>
    <property type="match status" value="1"/>
</dbReference>
<evidence type="ECO:0000259" key="2">
    <source>
        <dbReference type="SMART" id="SM00922"/>
    </source>
</evidence>
<keyword evidence="1" id="KW-0479">Metal-binding</keyword>
<evidence type="ECO:0000313" key="4">
    <source>
        <dbReference type="Proteomes" id="UP001597493"/>
    </source>
</evidence>
<evidence type="ECO:0000313" key="3">
    <source>
        <dbReference type="EMBL" id="MFD2660317.1"/>
    </source>
</evidence>
<dbReference type="EMBL" id="JBHUMY010000007">
    <property type="protein sequence ID" value="MFD2660317.1"/>
    <property type="molecule type" value="Genomic_DNA"/>
</dbReference>
<dbReference type="InterPro" id="IPR013342">
    <property type="entry name" value="Mandelate_racemase_C"/>
</dbReference>
<evidence type="ECO:0000256" key="1">
    <source>
        <dbReference type="ARBA" id="ARBA00022723"/>
    </source>
</evidence>
<feature type="domain" description="Mandelate racemase/muconate lactonizing enzyme C-terminal" evidence="2">
    <location>
        <begin position="136"/>
        <end position="241"/>
    </location>
</feature>
<dbReference type="InterPro" id="IPR029065">
    <property type="entry name" value="Enolase_C-like"/>
</dbReference>
<dbReference type="RefSeq" id="WP_379271442.1">
    <property type="nucleotide sequence ID" value="NZ_JBHUGT010000046.1"/>
</dbReference>
<keyword evidence="4" id="KW-1185">Reference proteome</keyword>
<dbReference type="InterPro" id="IPR034593">
    <property type="entry name" value="DgoD-like"/>
</dbReference>
<dbReference type="Pfam" id="PF13378">
    <property type="entry name" value="MR_MLE_C"/>
    <property type="match status" value="1"/>
</dbReference>
<dbReference type="SFLD" id="SFLDS00001">
    <property type="entry name" value="Enolase"/>
    <property type="match status" value="1"/>
</dbReference>
<dbReference type="SUPFAM" id="SSF51604">
    <property type="entry name" value="Enolase C-terminal domain-like"/>
    <property type="match status" value="1"/>
</dbReference>
<sequence>MKIPSGRIERIEKAAIVGERWRDIGCNARKGVHGRIVPNDIVRITIDGVKGFGWSKISKEQAERLIGVSVADLFLPNGRIRPEYRNIEYPVLDWCGQIYKLPVYALADGHADETRPLQVPCYETTLYFDDLPIGDDREAVEFMQKRALEGWDYGFRAFKIKVGRGARHMSLEHGTKRDIEIIKGIREAVGSAAKIMIDANNSYNLNLAKEVLYATADAQLTFIEEAFYEDPILYEDLKNWMSKEKIQVMIADGEGLIVAPSLIDWAKQGLIDIVQYDIRWHGFNNLLDIEDDIKGTGIWQAPHNYGGPYGNYATCHIAPFIQRFMYIEWDEVRLPGLDASAYKLVDGMAEVPFRPGFGLQLDEDYFLREVLKSGWVL</sequence>
<proteinExistence type="predicted"/>
<gene>
    <name evidence="3" type="ORF">ACFSW5_08525</name>
</gene>
<accession>A0ABW5QVC8</accession>
<dbReference type="SMART" id="SM00922">
    <property type="entry name" value="MR_MLE"/>
    <property type="match status" value="1"/>
</dbReference>
<dbReference type="InterPro" id="IPR029017">
    <property type="entry name" value="Enolase-like_N"/>
</dbReference>
<comment type="caution">
    <text evidence="3">The sequence shown here is derived from an EMBL/GenBank/DDBJ whole genome shotgun (WGS) entry which is preliminary data.</text>
</comment>
<dbReference type="Gene3D" id="3.30.390.10">
    <property type="entry name" value="Enolase-like, N-terminal domain"/>
    <property type="match status" value="1"/>
</dbReference>
<organism evidence="3 4">
    <name type="scientific">Paenibacillus thailandensis</name>
    <dbReference type="NCBI Taxonomy" id="393250"/>
    <lineage>
        <taxon>Bacteria</taxon>
        <taxon>Bacillati</taxon>
        <taxon>Bacillota</taxon>
        <taxon>Bacilli</taxon>
        <taxon>Bacillales</taxon>
        <taxon>Paenibacillaceae</taxon>
        <taxon>Paenibacillus</taxon>
    </lineage>
</organism>
<name>A0ABW5QVC8_9BACL</name>
<dbReference type="Proteomes" id="UP001597493">
    <property type="component" value="Unassembled WGS sequence"/>
</dbReference>